<evidence type="ECO:0000313" key="1">
    <source>
        <dbReference type="EMBL" id="WCR09219.1"/>
    </source>
</evidence>
<keyword evidence="1" id="KW-0614">Plasmid</keyword>
<reference evidence="1 2" key="1">
    <citation type="submission" date="2021-01" db="EMBL/GenBank/DDBJ databases">
        <title>Biogeographic distribution of Paracoccus.</title>
        <authorList>
            <person name="Hollensteiner J."/>
            <person name="Leineberger J."/>
            <person name="Brinkhoff T."/>
            <person name="Daniel R."/>
        </authorList>
    </citation>
    <scope>NUCLEOTIDE SEQUENCE [LARGE SCALE GENOMIC DNA]</scope>
    <source>
        <strain evidence="1 2">KCTC 22803</strain>
        <plasmid evidence="1 2">p90204</plasmid>
    </source>
</reference>
<organism evidence="1 2">
    <name type="scientific">Paracoccus fistulariae</name>
    <dbReference type="NCBI Taxonomy" id="658446"/>
    <lineage>
        <taxon>Bacteria</taxon>
        <taxon>Pseudomonadati</taxon>
        <taxon>Pseudomonadota</taxon>
        <taxon>Alphaproteobacteria</taxon>
        <taxon>Rhodobacterales</taxon>
        <taxon>Paracoccaceae</taxon>
        <taxon>Paracoccus</taxon>
    </lineage>
</organism>
<protein>
    <recommendedName>
        <fullName evidence="3">Ribbon-helix-helix protein CopG domain-containing protein</fullName>
    </recommendedName>
</protein>
<dbReference type="EMBL" id="CP067137">
    <property type="protein sequence ID" value="WCR09219.1"/>
    <property type="molecule type" value="Genomic_DNA"/>
</dbReference>
<geneLocation type="plasmid" evidence="1 2">
    <name>p90204</name>
</geneLocation>
<accession>A0ABY7SQP7</accession>
<name>A0ABY7SQP7_9RHOB</name>
<dbReference type="Proteomes" id="UP001219349">
    <property type="component" value="Plasmid p90204"/>
</dbReference>
<dbReference type="RefSeq" id="WP_271886920.1">
    <property type="nucleotide sequence ID" value="NZ_CP067137.1"/>
</dbReference>
<gene>
    <name evidence="1" type="ORF">JHX87_18050</name>
</gene>
<keyword evidence="2" id="KW-1185">Reference proteome</keyword>
<evidence type="ECO:0008006" key="3">
    <source>
        <dbReference type="Google" id="ProtNLM"/>
    </source>
</evidence>
<evidence type="ECO:0000313" key="2">
    <source>
        <dbReference type="Proteomes" id="UP001219349"/>
    </source>
</evidence>
<sequence length="60" mass="7017">MTETKKMGRPKADTEVITLRMQRSMLAALDDYRRDVPDLPTRPEMIRRILADVLNLEEES</sequence>
<proteinExistence type="predicted"/>